<proteinExistence type="predicted"/>
<name>A0A8J6XFM7_9CYAN</name>
<evidence type="ECO:0000313" key="2">
    <source>
        <dbReference type="Proteomes" id="UP000629098"/>
    </source>
</evidence>
<dbReference type="Proteomes" id="UP000629098">
    <property type="component" value="Unassembled WGS sequence"/>
</dbReference>
<protein>
    <submittedName>
        <fullName evidence="1">Uncharacterized protein</fullName>
    </submittedName>
</protein>
<keyword evidence="2" id="KW-1185">Reference proteome</keyword>
<reference evidence="1" key="1">
    <citation type="submission" date="2020-09" db="EMBL/GenBank/DDBJ databases">
        <title>Iningainema tapete sp. nov. (Scytonemataceae, Cyanobacteria) from greenhouses in central Florida (USA) produces two types of nodularin with biosynthetic potential for microcystin-LR and anabaenopeptins.</title>
        <authorList>
            <person name="Berthold D.E."/>
            <person name="Lefler F.W."/>
            <person name="Huang I.-S."/>
            <person name="Abdulla H."/>
            <person name="Zimba P.V."/>
            <person name="Laughinghouse H.D. IV."/>
        </authorList>
    </citation>
    <scope>NUCLEOTIDE SEQUENCE</scope>
    <source>
        <strain evidence="1">BLCCT55</strain>
    </source>
</reference>
<gene>
    <name evidence="1" type="ORF">ICL16_08655</name>
</gene>
<dbReference type="AlphaFoldDB" id="A0A8J6XFM7"/>
<dbReference type="RefSeq" id="WP_190826434.1">
    <property type="nucleotide sequence ID" value="NZ_CAWPPI010000034.1"/>
</dbReference>
<sequence>MSKTFYKCLESQNTETLVESVPSHVAYDIAKFCDYYEEGVPILFTKKDLPKLREYYRQVRAFHTEFSTSTTTVGRVTYCGIDADYILDILTKIGKTLHTYQVFMI</sequence>
<accession>A0A8J6XFM7</accession>
<evidence type="ECO:0000313" key="1">
    <source>
        <dbReference type="EMBL" id="MBD2772150.1"/>
    </source>
</evidence>
<comment type="caution">
    <text evidence="1">The sequence shown here is derived from an EMBL/GenBank/DDBJ whole genome shotgun (WGS) entry which is preliminary data.</text>
</comment>
<dbReference type="EMBL" id="JACXAE010000034">
    <property type="protein sequence ID" value="MBD2772150.1"/>
    <property type="molecule type" value="Genomic_DNA"/>
</dbReference>
<organism evidence="1 2">
    <name type="scientific">Iningainema tapete BLCC-T55</name>
    <dbReference type="NCBI Taxonomy" id="2748662"/>
    <lineage>
        <taxon>Bacteria</taxon>
        <taxon>Bacillati</taxon>
        <taxon>Cyanobacteriota</taxon>
        <taxon>Cyanophyceae</taxon>
        <taxon>Nostocales</taxon>
        <taxon>Scytonemataceae</taxon>
        <taxon>Iningainema tapete</taxon>
    </lineage>
</organism>